<dbReference type="InterPro" id="IPR003594">
    <property type="entry name" value="HATPase_dom"/>
</dbReference>
<evidence type="ECO:0000256" key="6">
    <source>
        <dbReference type="ARBA" id="ARBA00022777"/>
    </source>
</evidence>
<keyword evidence="9" id="KW-1133">Transmembrane helix</keyword>
<evidence type="ECO:0000256" key="3">
    <source>
        <dbReference type="ARBA" id="ARBA00022553"/>
    </source>
</evidence>
<dbReference type="SUPFAM" id="SSF55874">
    <property type="entry name" value="ATPase domain of HSP90 chaperone/DNA topoisomerase II/histidine kinase"/>
    <property type="match status" value="1"/>
</dbReference>
<proteinExistence type="predicted"/>
<reference evidence="11 12" key="1">
    <citation type="submission" date="2022-03" db="EMBL/GenBank/DDBJ databases">
        <title>Isotopic signatures of nitrous oxide derived from detoxification processes.</title>
        <authorList>
            <person name="Behrendt U."/>
            <person name="Buchen C."/>
            <person name="Well R."/>
            <person name="Ulrich A."/>
            <person name="Rohe L."/>
            <person name="Kolb S."/>
            <person name="Schloter M."/>
            <person name="Horn M.A."/>
            <person name="Augustin J."/>
        </authorList>
    </citation>
    <scope>NUCLEOTIDE SEQUENCE [LARGE SCALE GENOMIC DNA]</scope>
    <source>
        <strain evidence="11 12">S4-C24</strain>
    </source>
</reference>
<dbReference type="CDD" id="cd16917">
    <property type="entry name" value="HATPase_UhpB-NarQ-NarX-like"/>
    <property type="match status" value="1"/>
</dbReference>
<dbReference type="Pfam" id="PF07730">
    <property type="entry name" value="HisKA_3"/>
    <property type="match status" value="1"/>
</dbReference>
<dbReference type="InterPro" id="IPR025828">
    <property type="entry name" value="Put_sensor_dom"/>
</dbReference>
<dbReference type="Gene3D" id="3.30.565.10">
    <property type="entry name" value="Histidine kinase-like ATPase, C-terminal domain"/>
    <property type="match status" value="1"/>
</dbReference>
<dbReference type="InterPro" id="IPR036890">
    <property type="entry name" value="HATPase_C_sf"/>
</dbReference>
<keyword evidence="9" id="KW-0812">Transmembrane</keyword>
<evidence type="ECO:0000256" key="1">
    <source>
        <dbReference type="ARBA" id="ARBA00000085"/>
    </source>
</evidence>
<dbReference type="InterPro" id="IPR005467">
    <property type="entry name" value="His_kinase_dom"/>
</dbReference>
<feature type="transmembrane region" description="Helical" evidence="9">
    <location>
        <begin position="43"/>
        <end position="62"/>
    </location>
</feature>
<name>A0ABY3W7I8_9MICC</name>
<comment type="catalytic activity">
    <reaction evidence="1">
        <text>ATP + protein L-histidine = ADP + protein N-phospho-L-histidine.</text>
        <dbReference type="EC" id="2.7.13.3"/>
    </reaction>
</comment>
<organism evidence="11 12">
    <name type="scientific">Arthrobacter sulfonylureivorans</name>
    <dbReference type="NCBI Taxonomy" id="2486855"/>
    <lineage>
        <taxon>Bacteria</taxon>
        <taxon>Bacillati</taxon>
        <taxon>Actinomycetota</taxon>
        <taxon>Actinomycetes</taxon>
        <taxon>Micrococcales</taxon>
        <taxon>Micrococcaceae</taxon>
        <taxon>Arthrobacter</taxon>
    </lineage>
</organism>
<dbReference type="Gene3D" id="1.20.5.1930">
    <property type="match status" value="1"/>
</dbReference>
<dbReference type="InterPro" id="IPR011712">
    <property type="entry name" value="Sig_transdc_His_kin_sub3_dim/P"/>
</dbReference>
<dbReference type="Pfam" id="PF13796">
    <property type="entry name" value="Sensor"/>
    <property type="match status" value="1"/>
</dbReference>
<dbReference type="Proteomes" id="UP000829069">
    <property type="component" value="Chromosome"/>
</dbReference>
<sequence length="460" mass="49172">MTNIAAPNAALHLPEPDDSRMAEGAAPYRFLTGLFQRQTWREFLYHFAALLLAPFGFAYAVATVSLGASLAVTVVGLVVAAALIAAARYWGTVQRSLAASLLQQHVAEPVPFRSKPGFFGFIRSGLADSAGWRAIAHQSVSFVVSVTAFCVSITFFATGLGAMTHWIWYRYLPLQQAADGSWHRGAQLGMDYYIDTPPRQLLFAAIGAVFLWLLWPALNHGFARLQAVLAAGLLGPTAASLRLRDVEHSRNRTVEDADARLRRIERDLHDGTQAQLVAIAMKLGDARDRLSGQETAPEVAHLLESAHGTAKDALVDLRDLARGIHPPVLNDGLAPALETLAAQSPVRTSLVLNIAARPAPAVEATAYFCAMELVTNAVKHARAGQIRISVRTAGNRLQLQVGDDGRGGAVLSRPAPSGHRSGMAGLAERVAAVDGTLHIESPAGGPTTVTIDLPLDPERP</sequence>
<evidence type="ECO:0000256" key="9">
    <source>
        <dbReference type="SAM" id="Phobius"/>
    </source>
</evidence>
<evidence type="ECO:0000313" key="12">
    <source>
        <dbReference type="Proteomes" id="UP000829069"/>
    </source>
</evidence>
<keyword evidence="4" id="KW-0808">Transferase</keyword>
<feature type="transmembrane region" description="Helical" evidence="9">
    <location>
        <begin position="68"/>
        <end position="90"/>
    </location>
</feature>
<dbReference type="EC" id="2.7.13.3" evidence="2"/>
<dbReference type="SMART" id="SM00387">
    <property type="entry name" value="HATPase_c"/>
    <property type="match status" value="1"/>
</dbReference>
<keyword evidence="5" id="KW-0547">Nucleotide-binding</keyword>
<dbReference type="RefSeq" id="WP_241914090.1">
    <property type="nucleotide sequence ID" value="NZ_CP093326.1"/>
</dbReference>
<keyword evidence="7" id="KW-0067">ATP-binding</keyword>
<dbReference type="PANTHER" id="PTHR24421">
    <property type="entry name" value="NITRATE/NITRITE SENSOR PROTEIN NARX-RELATED"/>
    <property type="match status" value="1"/>
</dbReference>
<keyword evidence="9" id="KW-0472">Membrane</keyword>
<feature type="domain" description="Histidine kinase" evidence="10">
    <location>
        <begin position="372"/>
        <end position="457"/>
    </location>
</feature>
<evidence type="ECO:0000256" key="2">
    <source>
        <dbReference type="ARBA" id="ARBA00012438"/>
    </source>
</evidence>
<evidence type="ECO:0000256" key="4">
    <source>
        <dbReference type="ARBA" id="ARBA00022679"/>
    </source>
</evidence>
<evidence type="ECO:0000313" key="11">
    <source>
        <dbReference type="EMBL" id="UNK45966.1"/>
    </source>
</evidence>
<dbReference type="PROSITE" id="PS50109">
    <property type="entry name" value="HIS_KIN"/>
    <property type="match status" value="1"/>
</dbReference>
<protein>
    <recommendedName>
        <fullName evidence="2">histidine kinase</fullName>
        <ecNumber evidence="2">2.7.13.3</ecNumber>
    </recommendedName>
</protein>
<keyword evidence="12" id="KW-1185">Reference proteome</keyword>
<evidence type="ECO:0000256" key="8">
    <source>
        <dbReference type="ARBA" id="ARBA00023012"/>
    </source>
</evidence>
<gene>
    <name evidence="11" type="ORF">MNQ99_00815</name>
</gene>
<evidence type="ECO:0000259" key="10">
    <source>
        <dbReference type="PROSITE" id="PS50109"/>
    </source>
</evidence>
<evidence type="ECO:0000256" key="7">
    <source>
        <dbReference type="ARBA" id="ARBA00022840"/>
    </source>
</evidence>
<evidence type="ECO:0000256" key="5">
    <source>
        <dbReference type="ARBA" id="ARBA00022741"/>
    </source>
</evidence>
<accession>A0ABY3W7I8</accession>
<dbReference type="InterPro" id="IPR050482">
    <property type="entry name" value="Sensor_HK_TwoCompSys"/>
</dbReference>
<keyword evidence="6" id="KW-0418">Kinase</keyword>
<dbReference type="EMBL" id="CP093326">
    <property type="protein sequence ID" value="UNK45966.1"/>
    <property type="molecule type" value="Genomic_DNA"/>
</dbReference>
<dbReference type="Pfam" id="PF02518">
    <property type="entry name" value="HATPase_c"/>
    <property type="match status" value="1"/>
</dbReference>
<dbReference type="PANTHER" id="PTHR24421:SF10">
    <property type="entry name" value="NITRATE_NITRITE SENSOR PROTEIN NARQ"/>
    <property type="match status" value="1"/>
</dbReference>
<keyword evidence="3" id="KW-0597">Phosphoprotein</keyword>
<feature type="transmembrane region" description="Helical" evidence="9">
    <location>
        <begin position="200"/>
        <end position="218"/>
    </location>
</feature>
<feature type="transmembrane region" description="Helical" evidence="9">
    <location>
        <begin position="142"/>
        <end position="168"/>
    </location>
</feature>
<keyword evidence="8" id="KW-0902">Two-component regulatory system</keyword>